<feature type="transmembrane region" description="Helical" evidence="16">
    <location>
        <begin position="70"/>
        <end position="87"/>
    </location>
</feature>
<name>A0A5Q2MVZ7_9FIRM</name>
<dbReference type="InterPro" id="IPR004014">
    <property type="entry name" value="ATPase_P-typ_cation-transptr_N"/>
</dbReference>
<dbReference type="SFLD" id="SFLDS00003">
    <property type="entry name" value="Haloacid_Dehalogenase"/>
    <property type="match status" value="1"/>
</dbReference>
<protein>
    <recommendedName>
        <fullName evidence="2">P-type Ca(2+) transporter</fullName>
        <ecNumber evidence="2">7.2.2.10</ecNumber>
    </recommendedName>
</protein>
<evidence type="ECO:0000256" key="5">
    <source>
        <dbReference type="ARBA" id="ARBA00022692"/>
    </source>
</evidence>
<sequence>MKYDIVGLKDEEVKKSREAHGSNELTLQDSESFWEKFVGNFKDPIIMILVVALLINVALAFAGYAEWYEGVGIAIAVLLATMVATFSEHKNEEAFQKLQEEASQITNKVFRNGQLMEIPVNDIVVGDLVVLQPGDKVPADGRIIQGEMKVNQASLTGESEDVLKRRSPDGQAGDRNDLTNTFIAFRGTVVTDGEAIVEIEQVGDKTVYGRLASELSGEERDSPLKVKLSVLADGISKFGYIGGTFIALSFIFKKVFIDHGFDMVQVAAYVSNWQAFLNDVVTALILAIIIIVVAVPEGLPMMIALVLSLNMKKLLTAKVLVRKMIGIETAGSLNILFTDKTGTLTKGQLEAVLFMSGKGQSFSSFQGMPKGLQDLLAVSIRNNSSCLITTDEQGRRQCIGGNATERAVVAFTDLNYEPTWKVDVEKIVPFNSKRKFSLSQVQGDVNLTLVKGAPESVLERCSSYYDEKGQKRPFDNKKALVQEMDALAERAIRLIAVAVSEEPIIGEDMPKSLTLVGVLGIRDELRQESVQAVREAQDAGIQVVMITGDRKETATAIAKEVGLLNQKDSLVLTSSELQALSDKELQALLPRLRVVARALPTDKSRLVQVAQNLNLVVGMTGDGVNDAPALSKADVGFAMGSGTEVAKESGDIVILDDNFSSITKAVLYGRTIFNSIRKFLVFQLTVNVAAITVAFLGPFFGVDLPLTMIQLLWVNLVMDTLAALAFGGEPALRQYMQERPKRRDESIINTDMWSSILTNGLAIAAMSLFFLKYPPVQGLFTTEAAFLTGFFAFFIFLNNFNKFNARVEGLNLFSHIGKNPGFTNVVLLIFVVQIAFTYIGGDILRTVGLTAMEWFYVFAFSLVIIPIDVARKVIRNMIRDKDKKAYSTSELKTQE</sequence>
<evidence type="ECO:0000256" key="7">
    <source>
        <dbReference type="ARBA" id="ARBA00022741"/>
    </source>
</evidence>
<dbReference type="SUPFAM" id="SSF81660">
    <property type="entry name" value="Metal cation-transporting ATPase, ATP-binding domain N"/>
    <property type="match status" value="1"/>
</dbReference>
<evidence type="ECO:0000256" key="2">
    <source>
        <dbReference type="ARBA" id="ARBA00012790"/>
    </source>
</evidence>
<evidence type="ECO:0000259" key="17">
    <source>
        <dbReference type="SMART" id="SM00831"/>
    </source>
</evidence>
<keyword evidence="19" id="KW-1185">Reference proteome</keyword>
<dbReference type="InterPro" id="IPR036412">
    <property type="entry name" value="HAD-like_sf"/>
</dbReference>
<keyword evidence="4" id="KW-0109">Calcium transport</keyword>
<dbReference type="EC" id="7.2.2.10" evidence="2"/>
<dbReference type="Proteomes" id="UP000366051">
    <property type="component" value="Chromosome"/>
</dbReference>
<keyword evidence="5 16" id="KW-0812">Transmembrane</keyword>
<dbReference type="Gene3D" id="2.70.150.10">
    <property type="entry name" value="Calcium-transporting ATPase, cytoplasmic transduction domain A"/>
    <property type="match status" value="1"/>
</dbReference>
<dbReference type="AlphaFoldDB" id="A0A5Q2MVZ7"/>
<feature type="transmembrane region" description="Helical" evidence="16">
    <location>
        <begin position="712"/>
        <end position="732"/>
    </location>
</feature>
<evidence type="ECO:0000256" key="16">
    <source>
        <dbReference type="SAM" id="Phobius"/>
    </source>
</evidence>
<dbReference type="InterPro" id="IPR006408">
    <property type="entry name" value="P-type_ATPase_IIB"/>
</dbReference>
<proteinExistence type="predicted"/>
<dbReference type="KEGG" id="hcv:FTV88_0315"/>
<keyword evidence="6" id="KW-0479">Metal-binding</keyword>
<dbReference type="InterPro" id="IPR006068">
    <property type="entry name" value="ATPase_P-typ_cation-transptr_C"/>
</dbReference>
<feature type="compositionally biased region" description="Basic and acidic residues" evidence="15">
    <location>
        <begin position="161"/>
        <end position="175"/>
    </location>
</feature>
<gene>
    <name evidence="18" type="ORF">FTV88_0315</name>
</gene>
<evidence type="ECO:0000256" key="8">
    <source>
        <dbReference type="ARBA" id="ARBA00022837"/>
    </source>
</evidence>
<reference evidence="19" key="1">
    <citation type="submission" date="2019-11" db="EMBL/GenBank/DDBJ databases">
        <title>Genome sequence of Heliorestis convoluta strain HH, an alkaliphilic and minimalistic phototrophic bacterium from a soda lake in Egypt.</title>
        <authorList>
            <person name="Dewey E.D."/>
            <person name="Stokes L.M."/>
            <person name="Burchell B.M."/>
            <person name="Shaffer K.N."/>
            <person name="Huntington A.M."/>
            <person name="Baker J.M."/>
            <person name="Nadendla S."/>
            <person name="Giglio M.G."/>
            <person name="Touchman J.W."/>
            <person name="Blankenship R.E."/>
            <person name="Madigan M.T."/>
            <person name="Sattley W.M."/>
        </authorList>
    </citation>
    <scope>NUCLEOTIDE SEQUENCE [LARGE SCALE GENOMIC DNA]</scope>
    <source>
        <strain evidence="19">HH</strain>
    </source>
</reference>
<evidence type="ECO:0000256" key="1">
    <source>
        <dbReference type="ARBA" id="ARBA00004141"/>
    </source>
</evidence>
<dbReference type="Gene3D" id="3.40.1110.10">
    <property type="entry name" value="Calcium-transporting ATPase, cytoplasmic domain N"/>
    <property type="match status" value="1"/>
</dbReference>
<dbReference type="EMBL" id="CP045875">
    <property type="protein sequence ID" value="QGG46494.1"/>
    <property type="molecule type" value="Genomic_DNA"/>
</dbReference>
<evidence type="ECO:0000313" key="19">
    <source>
        <dbReference type="Proteomes" id="UP000366051"/>
    </source>
</evidence>
<evidence type="ECO:0000256" key="10">
    <source>
        <dbReference type="ARBA" id="ARBA00022842"/>
    </source>
</evidence>
<dbReference type="GO" id="GO:0005388">
    <property type="term" value="F:P-type calcium transporter activity"/>
    <property type="evidence" value="ECO:0007669"/>
    <property type="project" value="UniProtKB-EC"/>
</dbReference>
<dbReference type="InterPro" id="IPR001757">
    <property type="entry name" value="P_typ_ATPase"/>
</dbReference>
<keyword evidence="3" id="KW-0813">Transport</keyword>
<evidence type="ECO:0000256" key="6">
    <source>
        <dbReference type="ARBA" id="ARBA00022723"/>
    </source>
</evidence>
<dbReference type="InterPro" id="IPR044492">
    <property type="entry name" value="P_typ_ATPase_HD_dom"/>
</dbReference>
<keyword evidence="11" id="KW-1278">Translocase</keyword>
<evidence type="ECO:0000256" key="15">
    <source>
        <dbReference type="SAM" id="MobiDB-lite"/>
    </source>
</evidence>
<keyword evidence="7" id="KW-0547">Nucleotide-binding</keyword>
<keyword evidence="12 16" id="KW-1133">Transmembrane helix</keyword>
<dbReference type="NCBIfam" id="TIGR01517">
    <property type="entry name" value="ATPase-IIB_Ca"/>
    <property type="match status" value="1"/>
</dbReference>
<keyword evidence="14 16" id="KW-0472">Membrane</keyword>
<dbReference type="InterPro" id="IPR008250">
    <property type="entry name" value="ATPase_P-typ_transduc_dom_A_sf"/>
</dbReference>
<dbReference type="GO" id="GO:0046872">
    <property type="term" value="F:metal ion binding"/>
    <property type="evidence" value="ECO:0007669"/>
    <property type="project" value="UniProtKB-KW"/>
</dbReference>
<comment type="subcellular location">
    <subcellularLocation>
        <location evidence="1">Membrane</location>
        <topology evidence="1">Multi-pass membrane protein</topology>
    </subcellularLocation>
</comment>
<dbReference type="SMART" id="SM00831">
    <property type="entry name" value="Cation_ATPase_N"/>
    <property type="match status" value="1"/>
</dbReference>
<evidence type="ECO:0000256" key="11">
    <source>
        <dbReference type="ARBA" id="ARBA00022967"/>
    </source>
</evidence>
<accession>A0A5Q2MVZ7</accession>
<dbReference type="SUPFAM" id="SSF56784">
    <property type="entry name" value="HAD-like"/>
    <property type="match status" value="1"/>
</dbReference>
<feature type="transmembrane region" description="Helical" evidence="16">
    <location>
        <begin position="821"/>
        <end position="839"/>
    </location>
</feature>
<dbReference type="GO" id="GO:0005886">
    <property type="term" value="C:plasma membrane"/>
    <property type="evidence" value="ECO:0007669"/>
    <property type="project" value="TreeGrafter"/>
</dbReference>
<evidence type="ECO:0000313" key="18">
    <source>
        <dbReference type="EMBL" id="QGG46494.1"/>
    </source>
</evidence>
<organism evidence="18 19">
    <name type="scientific">Heliorestis convoluta</name>
    <dbReference type="NCBI Taxonomy" id="356322"/>
    <lineage>
        <taxon>Bacteria</taxon>
        <taxon>Bacillati</taxon>
        <taxon>Bacillota</taxon>
        <taxon>Clostridia</taxon>
        <taxon>Eubacteriales</taxon>
        <taxon>Heliobacteriaceae</taxon>
        <taxon>Heliorestis</taxon>
    </lineage>
</organism>
<dbReference type="PRINTS" id="PR00120">
    <property type="entry name" value="HATPASE"/>
</dbReference>
<evidence type="ECO:0000256" key="12">
    <source>
        <dbReference type="ARBA" id="ARBA00022989"/>
    </source>
</evidence>
<dbReference type="PANTHER" id="PTHR24093">
    <property type="entry name" value="CATION TRANSPORTING ATPASE"/>
    <property type="match status" value="1"/>
</dbReference>
<dbReference type="GO" id="GO:0005524">
    <property type="term" value="F:ATP binding"/>
    <property type="evidence" value="ECO:0007669"/>
    <property type="project" value="UniProtKB-KW"/>
</dbReference>
<dbReference type="Gene3D" id="1.20.1110.10">
    <property type="entry name" value="Calcium-transporting ATPase, transmembrane domain"/>
    <property type="match status" value="1"/>
</dbReference>
<feature type="domain" description="Cation-transporting P-type ATPase N-terminal" evidence="17">
    <location>
        <begin position="1"/>
        <end position="61"/>
    </location>
</feature>
<dbReference type="Gene3D" id="3.40.50.1000">
    <property type="entry name" value="HAD superfamily/HAD-like"/>
    <property type="match status" value="1"/>
</dbReference>
<dbReference type="Pfam" id="PF08282">
    <property type="entry name" value="Hydrolase_3"/>
    <property type="match status" value="1"/>
</dbReference>
<feature type="transmembrane region" description="Helical" evidence="16">
    <location>
        <begin position="280"/>
        <end position="307"/>
    </location>
</feature>
<dbReference type="Pfam" id="PF00690">
    <property type="entry name" value="Cation_ATPase_N"/>
    <property type="match status" value="1"/>
</dbReference>
<dbReference type="Pfam" id="PF00122">
    <property type="entry name" value="E1-E2_ATPase"/>
    <property type="match status" value="1"/>
</dbReference>
<evidence type="ECO:0000256" key="3">
    <source>
        <dbReference type="ARBA" id="ARBA00022448"/>
    </source>
</evidence>
<feature type="transmembrane region" description="Helical" evidence="16">
    <location>
        <begin position="679"/>
        <end position="700"/>
    </location>
</feature>
<dbReference type="OrthoDB" id="9760364at2"/>
<dbReference type="GO" id="GO:0016887">
    <property type="term" value="F:ATP hydrolysis activity"/>
    <property type="evidence" value="ECO:0007669"/>
    <property type="project" value="InterPro"/>
</dbReference>
<keyword evidence="10" id="KW-0460">Magnesium</keyword>
<dbReference type="RefSeq" id="WP_153724056.1">
    <property type="nucleotide sequence ID" value="NZ_CP045875.1"/>
</dbReference>
<dbReference type="InterPro" id="IPR023298">
    <property type="entry name" value="ATPase_P-typ_TM_dom_sf"/>
</dbReference>
<dbReference type="SUPFAM" id="SSF81665">
    <property type="entry name" value="Calcium ATPase, transmembrane domain M"/>
    <property type="match status" value="1"/>
</dbReference>
<evidence type="ECO:0000256" key="14">
    <source>
        <dbReference type="ARBA" id="ARBA00023136"/>
    </source>
</evidence>
<feature type="transmembrane region" description="Helical" evidence="16">
    <location>
        <begin position="753"/>
        <end position="773"/>
    </location>
</feature>
<dbReference type="InterPro" id="IPR018303">
    <property type="entry name" value="ATPase_P-typ_P_site"/>
</dbReference>
<feature type="transmembrane region" description="Helical" evidence="16">
    <location>
        <begin position="779"/>
        <end position="800"/>
    </location>
</feature>
<keyword evidence="13" id="KW-0406">Ion transport</keyword>
<feature type="transmembrane region" description="Helical" evidence="16">
    <location>
        <begin position="230"/>
        <end position="252"/>
    </location>
</feature>
<dbReference type="PROSITE" id="PS00154">
    <property type="entry name" value="ATPASE_E1_E2"/>
    <property type="match status" value="1"/>
</dbReference>
<dbReference type="SFLD" id="SFLDG00002">
    <property type="entry name" value="C1.7:_P-type_atpase_like"/>
    <property type="match status" value="1"/>
</dbReference>
<dbReference type="SFLD" id="SFLDF00027">
    <property type="entry name" value="p-type_atpase"/>
    <property type="match status" value="1"/>
</dbReference>
<evidence type="ECO:0000256" key="9">
    <source>
        <dbReference type="ARBA" id="ARBA00022840"/>
    </source>
</evidence>
<keyword evidence="9" id="KW-0067">ATP-binding</keyword>
<dbReference type="NCBIfam" id="TIGR01494">
    <property type="entry name" value="ATPase_P-type"/>
    <property type="match status" value="2"/>
</dbReference>
<evidence type="ECO:0000256" key="4">
    <source>
        <dbReference type="ARBA" id="ARBA00022568"/>
    </source>
</evidence>
<feature type="transmembrane region" description="Helical" evidence="16">
    <location>
        <begin position="854"/>
        <end position="874"/>
    </location>
</feature>
<evidence type="ECO:0000256" key="13">
    <source>
        <dbReference type="ARBA" id="ARBA00023065"/>
    </source>
</evidence>
<feature type="region of interest" description="Disordered" evidence="15">
    <location>
        <begin position="155"/>
        <end position="175"/>
    </location>
</feature>
<dbReference type="PANTHER" id="PTHR24093:SF477">
    <property type="entry name" value="CALCIUM-TRANSPORTING ATPASE"/>
    <property type="match status" value="1"/>
</dbReference>
<dbReference type="SUPFAM" id="SSF81653">
    <property type="entry name" value="Calcium ATPase, transduction domain A"/>
    <property type="match status" value="1"/>
</dbReference>
<dbReference type="InterPro" id="IPR059000">
    <property type="entry name" value="ATPase_P-type_domA"/>
</dbReference>
<dbReference type="InterPro" id="IPR023299">
    <property type="entry name" value="ATPase_P-typ_cyto_dom_N"/>
</dbReference>
<dbReference type="Pfam" id="PF13246">
    <property type="entry name" value="Cation_ATPase"/>
    <property type="match status" value="1"/>
</dbReference>
<dbReference type="InterPro" id="IPR023214">
    <property type="entry name" value="HAD_sf"/>
</dbReference>
<dbReference type="Pfam" id="PF00689">
    <property type="entry name" value="Cation_ATPase_C"/>
    <property type="match status" value="1"/>
</dbReference>
<keyword evidence="8" id="KW-0106">Calcium</keyword>
<dbReference type="PRINTS" id="PR00119">
    <property type="entry name" value="CATATPASE"/>
</dbReference>
<feature type="transmembrane region" description="Helical" evidence="16">
    <location>
        <begin position="45"/>
        <end position="64"/>
    </location>
</feature>